<comment type="cofactor">
    <cofactor evidence="5">
        <name>a divalent metal cation</name>
        <dbReference type="ChEBI" id="CHEBI:60240"/>
    </cofactor>
</comment>
<comment type="subcellular location">
    <subcellularLocation>
        <location evidence="1 5">Cytoplasm</location>
    </subcellularLocation>
</comment>
<dbReference type="SUPFAM" id="SSF52972">
    <property type="entry name" value="ITPase-like"/>
    <property type="match status" value="1"/>
</dbReference>
<comment type="catalytic activity">
    <reaction evidence="5">
        <text>N(7)-methyl-GTP + H2O = N(7)-methyl-GMP + diphosphate + H(+)</text>
        <dbReference type="Rhea" id="RHEA:58744"/>
        <dbReference type="ChEBI" id="CHEBI:15377"/>
        <dbReference type="ChEBI" id="CHEBI:15378"/>
        <dbReference type="ChEBI" id="CHEBI:33019"/>
        <dbReference type="ChEBI" id="CHEBI:58285"/>
        <dbReference type="ChEBI" id="CHEBI:87133"/>
    </reaction>
</comment>
<organism evidence="6 7">
    <name type="scientific">Bordetella genomosp. 5</name>
    <dbReference type="NCBI Taxonomy" id="1395608"/>
    <lineage>
        <taxon>Bacteria</taxon>
        <taxon>Pseudomonadati</taxon>
        <taxon>Pseudomonadota</taxon>
        <taxon>Betaproteobacteria</taxon>
        <taxon>Burkholderiales</taxon>
        <taxon>Alcaligenaceae</taxon>
        <taxon>Bordetella</taxon>
    </lineage>
</organism>
<name>A0A261TY14_9BORD</name>
<accession>A0A261TY14</accession>
<keyword evidence="2 5" id="KW-0963">Cytoplasm</keyword>
<evidence type="ECO:0000313" key="7">
    <source>
        <dbReference type="Proteomes" id="UP000216913"/>
    </source>
</evidence>
<dbReference type="Gene3D" id="3.90.950.10">
    <property type="match status" value="1"/>
</dbReference>
<protein>
    <recommendedName>
        <fullName evidence="5">7-methyl-GTP pyrophosphatase</fullName>
        <shortName evidence="5">m(7)GTP pyrophosphatase</shortName>
        <ecNumber evidence="5">3.6.1.-</ecNumber>
    </recommendedName>
</protein>
<dbReference type="EMBL" id="NEVP01000002">
    <property type="protein sequence ID" value="OZI54529.1"/>
    <property type="molecule type" value="Genomic_DNA"/>
</dbReference>
<evidence type="ECO:0000256" key="2">
    <source>
        <dbReference type="ARBA" id="ARBA00022490"/>
    </source>
</evidence>
<comment type="caution">
    <text evidence="5">Lacks conserved residue(s) required for the propagation of feature annotation.</text>
</comment>
<evidence type="ECO:0000256" key="1">
    <source>
        <dbReference type="ARBA" id="ARBA00004496"/>
    </source>
</evidence>
<dbReference type="GO" id="GO:0005737">
    <property type="term" value="C:cytoplasm"/>
    <property type="evidence" value="ECO:0007669"/>
    <property type="project" value="UniProtKB-SubCell"/>
</dbReference>
<dbReference type="InterPro" id="IPR029001">
    <property type="entry name" value="ITPase-like_fam"/>
</dbReference>
<feature type="site" description="Important for substrate specificity" evidence="5">
    <location>
        <position position="26"/>
    </location>
</feature>
<feature type="active site" description="Proton acceptor" evidence="5">
    <location>
        <position position="83"/>
    </location>
</feature>
<dbReference type="AlphaFoldDB" id="A0A261TY14"/>
<dbReference type="GO" id="GO:0009117">
    <property type="term" value="P:nucleotide metabolic process"/>
    <property type="evidence" value="ECO:0007669"/>
    <property type="project" value="UniProtKB-KW"/>
</dbReference>
<dbReference type="OrthoDB" id="9813694at2"/>
<dbReference type="EC" id="3.6.1.-" evidence="5"/>
<feature type="site" description="Important for substrate specificity" evidence="5">
    <location>
        <position position="84"/>
    </location>
</feature>
<dbReference type="GO" id="GO:0047429">
    <property type="term" value="F:nucleoside triphosphate diphosphatase activity"/>
    <property type="evidence" value="ECO:0007669"/>
    <property type="project" value="InterPro"/>
</dbReference>
<reference evidence="6 7" key="1">
    <citation type="submission" date="2017-05" db="EMBL/GenBank/DDBJ databases">
        <title>Complete and WGS of Bordetella genogroups.</title>
        <authorList>
            <person name="Spilker T."/>
            <person name="LiPuma J."/>
        </authorList>
    </citation>
    <scope>NUCLEOTIDE SEQUENCE [LARGE SCALE GENOMIC DNA]</scope>
    <source>
        <strain evidence="6 7">AU10456</strain>
    </source>
</reference>
<evidence type="ECO:0000313" key="6">
    <source>
        <dbReference type="EMBL" id="OZI54529.1"/>
    </source>
</evidence>
<gene>
    <name evidence="6" type="ORF">CAL25_04705</name>
</gene>
<evidence type="ECO:0000256" key="4">
    <source>
        <dbReference type="ARBA" id="ARBA00023080"/>
    </source>
</evidence>
<evidence type="ECO:0000256" key="3">
    <source>
        <dbReference type="ARBA" id="ARBA00022801"/>
    </source>
</evidence>
<comment type="function">
    <text evidence="5">Nucleoside triphosphate pyrophosphatase that hydrolyzes 7-methyl-GTP (m(7)GTP). May have a dual role in cell division arrest and in preventing the incorporation of modified nucleotides into cellular nucleic acids.</text>
</comment>
<dbReference type="InterPro" id="IPR003697">
    <property type="entry name" value="Maf-like"/>
</dbReference>
<dbReference type="NCBIfam" id="TIGR00172">
    <property type="entry name" value="maf"/>
    <property type="match status" value="1"/>
</dbReference>
<proteinExistence type="inferred from homology"/>
<comment type="similarity">
    <text evidence="5">Belongs to the Maf family. YceF subfamily.</text>
</comment>
<keyword evidence="3 5" id="KW-0378">Hydrolase</keyword>
<dbReference type="Proteomes" id="UP000216913">
    <property type="component" value="Unassembled WGS sequence"/>
</dbReference>
<comment type="caution">
    <text evidence="6">The sequence shown here is derived from an EMBL/GenBank/DDBJ whole genome shotgun (WGS) entry which is preliminary data.</text>
</comment>
<dbReference type="PANTHER" id="PTHR43213:SF10">
    <property type="entry name" value="7-METHYL-GTP PYROPHOSPHATASE"/>
    <property type="match status" value="1"/>
</dbReference>
<dbReference type="CDD" id="cd00555">
    <property type="entry name" value="Maf"/>
    <property type="match status" value="1"/>
</dbReference>
<dbReference type="RefSeq" id="WP_094798803.1">
    <property type="nucleotide sequence ID" value="NZ_NEVP01000002.1"/>
</dbReference>
<evidence type="ECO:0000256" key="5">
    <source>
        <dbReference type="HAMAP-Rule" id="MF_00528"/>
    </source>
</evidence>
<feature type="site" description="Important for substrate specificity" evidence="5">
    <location>
        <position position="166"/>
    </location>
</feature>
<dbReference type="PANTHER" id="PTHR43213">
    <property type="entry name" value="BIFUNCTIONAL DTTP/UTP PYROPHOSPHATASE/METHYLTRANSFERASE PROTEIN-RELATED"/>
    <property type="match status" value="1"/>
</dbReference>
<dbReference type="PIRSF" id="PIRSF006305">
    <property type="entry name" value="Maf"/>
    <property type="match status" value="1"/>
</dbReference>
<keyword evidence="4 5" id="KW-0546">Nucleotide metabolism</keyword>
<keyword evidence="7" id="KW-1185">Reference proteome</keyword>
<dbReference type="HAMAP" id="MF_00528">
    <property type="entry name" value="Maf"/>
    <property type="match status" value="1"/>
</dbReference>
<sequence length="210" mass="22401">MPVTQSATADSPPAQTRLILASSSRYRRELLARLRLPFESISPDVDETPQPGEAPAALALRLSEAKARVIAARHPDALVIGSDQVATIDGSPIGKPGDFARAHAQLTQLSGREVEFHSAMAVTDGTRTERVDVVTRCRFRVLTPAAITAYLHAEEPYDTAGSAKAESLGIALMDRIESDDPTAIIGLPLIALTRILAGFGWDPLDRAGQA</sequence>
<dbReference type="Pfam" id="PF02545">
    <property type="entry name" value="Maf"/>
    <property type="match status" value="1"/>
</dbReference>